<dbReference type="EMBL" id="BSXS01001437">
    <property type="protein sequence ID" value="GME76168.1"/>
    <property type="molecule type" value="Genomic_DNA"/>
</dbReference>
<accession>A0ACB5SXK4</accession>
<dbReference type="Proteomes" id="UP001165064">
    <property type="component" value="Unassembled WGS sequence"/>
</dbReference>
<proteinExistence type="predicted"/>
<comment type="caution">
    <text evidence="1">The sequence shown here is derived from an EMBL/GenBank/DDBJ whole genome shotgun (WGS) entry which is preliminary data.</text>
</comment>
<sequence length="516" mass="56345">MESYHGVIITPKDAIILLEASNQKLIPKVPRRLTDYERAKLVKSGAIFIWDESSSKMKRWTDGKDWSASRVNGVFLSYKEMEPTEKNSKTFNYKPKGLVKQSFSVKTKDGLKLHLVSYVSNDFASEEALVRPSEDPRFNDLKIDREQYPASMLDDESEQEAKKIERTKKRNSVCSVGSIGSDSPKRQRLVNSNGASMSVMSSPGSNIPLRSPIELPTTQLATDNTSTHSTPPPQSQRTQNQSSVLSMPMKYSLSSSNASSSLSMSNMTPLSTPRFQSPTLSLPALSNNPSLNNLLSSNNSNANSAAQDNNNCMTTPHSRSMSITSPLSVSQTRLPLACQNQPPLFNSSPVALHKSNSLYSNPQQLTAMAQQPQLLFTPQNSFTKQPSTQPQQQQLLSPMHHPQPTKPAPQILQSSIQFQQQLHTYNPITSSSPPLNSFPHLQRNGTTQSSQSFQLPSLSELGFSGTSASCYQYQPPANSTSSAAGGVGAGQGIVLPPLRAADLDQLQAAGSVGQRY</sequence>
<protein>
    <submittedName>
        <fullName evidence="1">Unnamed protein product</fullName>
    </submittedName>
</protein>
<organism evidence="1 2">
    <name type="scientific">Ambrosiozyma monospora</name>
    <name type="common">Yeast</name>
    <name type="synonym">Endomycopsis monosporus</name>
    <dbReference type="NCBI Taxonomy" id="43982"/>
    <lineage>
        <taxon>Eukaryota</taxon>
        <taxon>Fungi</taxon>
        <taxon>Dikarya</taxon>
        <taxon>Ascomycota</taxon>
        <taxon>Saccharomycotina</taxon>
        <taxon>Pichiomycetes</taxon>
        <taxon>Pichiales</taxon>
        <taxon>Pichiaceae</taxon>
        <taxon>Ambrosiozyma</taxon>
    </lineage>
</organism>
<keyword evidence="2" id="KW-1185">Reference proteome</keyword>
<gene>
    <name evidence="1" type="ORF">Amon02_000247400</name>
</gene>
<name>A0ACB5SXK4_AMBMO</name>
<reference evidence="1" key="1">
    <citation type="submission" date="2023-04" db="EMBL/GenBank/DDBJ databases">
        <title>Ambrosiozyma monospora NBRC 10751.</title>
        <authorList>
            <person name="Ichikawa N."/>
            <person name="Sato H."/>
            <person name="Tonouchi N."/>
        </authorList>
    </citation>
    <scope>NUCLEOTIDE SEQUENCE</scope>
    <source>
        <strain evidence="1">NBRC 10751</strain>
    </source>
</reference>
<evidence type="ECO:0000313" key="1">
    <source>
        <dbReference type="EMBL" id="GME76168.1"/>
    </source>
</evidence>
<evidence type="ECO:0000313" key="2">
    <source>
        <dbReference type="Proteomes" id="UP001165064"/>
    </source>
</evidence>